<feature type="transmembrane region" description="Helical" evidence="1">
    <location>
        <begin position="7"/>
        <end position="26"/>
    </location>
</feature>
<comment type="caution">
    <text evidence="2">The sequence shown here is derived from an EMBL/GenBank/DDBJ whole genome shotgun (WGS) entry which is preliminary data.</text>
</comment>
<keyword evidence="1" id="KW-1133">Transmembrane helix</keyword>
<feature type="transmembrane region" description="Helical" evidence="1">
    <location>
        <begin position="190"/>
        <end position="207"/>
    </location>
</feature>
<keyword evidence="1" id="KW-0812">Transmembrane</keyword>
<evidence type="ECO:0000313" key="3">
    <source>
        <dbReference type="Proteomes" id="UP001327027"/>
    </source>
</evidence>
<dbReference type="PANTHER" id="PTHR39419:SF1">
    <property type="entry name" value="SLL0814 PROTEIN"/>
    <property type="match status" value="1"/>
</dbReference>
<feature type="transmembrane region" description="Helical" evidence="1">
    <location>
        <begin position="32"/>
        <end position="50"/>
    </location>
</feature>
<name>A0ABU5ZZH4_9FLAO</name>
<sequence length="208" mass="23907">MNPDRKLVISIFVIWLFTISGILGILSTYRDWFLSFTWLNLSVYLWLILWNNNRHRSVMLALLIPFGIGMITEYLGVNYGLIFGEYKYGANLGYKLFGVPLMIGVNWAILTYCTAAMARAINNNIVISSILGAVGMVFLDVIMEVSAPRFDFWEFENGVVPLKNYFGWFCTALVGHLLLQKSIKVFRFRISLHIFIAILVFFSVFLIF</sequence>
<organism evidence="2 3">
    <name type="scientific">Aquimarina gracilis</name>
    <dbReference type="NCBI Taxonomy" id="874422"/>
    <lineage>
        <taxon>Bacteria</taxon>
        <taxon>Pseudomonadati</taxon>
        <taxon>Bacteroidota</taxon>
        <taxon>Flavobacteriia</taxon>
        <taxon>Flavobacteriales</taxon>
        <taxon>Flavobacteriaceae</taxon>
        <taxon>Aquimarina</taxon>
    </lineage>
</organism>
<keyword evidence="1" id="KW-0472">Membrane</keyword>
<protein>
    <submittedName>
        <fullName evidence="2">Carotenoid biosynthesis protein</fullName>
    </submittedName>
</protein>
<evidence type="ECO:0000256" key="1">
    <source>
        <dbReference type="SAM" id="Phobius"/>
    </source>
</evidence>
<evidence type="ECO:0000313" key="2">
    <source>
        <dbReference type="EMBL" id="MEB3347299.1"/>
    </source>
</evidence>
<dbReference type="EMBL" id="JAYKLX010000008">
    <property type="protein sequence ID" value="MEB3347299.1"/>
    <property type="molecule type" value="Genomic_DNA"/>
</dbReference>
<dbReference type="RefSeq" id="WP_324181322.1">
    <property type="nucleotide sequence ID" value="NZ_BAABAW010000025.1"/>
</dbReference>
<dbReference type="Pfam" id="PF04240">
    <property type="entry name" value="Caroten_synth"/>
    <property type="match status" value="1"/>
</dbReference>
<proteinExistence type="predicted"/>
<feature type="transmembrane region" description="Helical" evidence="1">
    <location>
        <begin position="57"/>
        <end position="77"/>
    </location>
</feature>
<dbReference type="Proteomes" id="UP001327027">
    <property type="component" value="Unassembled WGS sequence"/>
</dbReference>
<gene>
    <name evidence="2" type="ORF">U6A24_17625</name>
</gene>
<dbReference type="PANTHER" id="PTHR39419">
    <property type="entry name" value="SLL0814 PROTEIN"/>
    <property type="match status" value="1"/>
</dbReference>
<reference evidence="2 3" key="1">
    <citation type="journal article" date="2013" name="Int. J. Syst. Evol. Microbiol.">
        <title>Aquimarina gracilis sp. nov., isolated from the gut microflora of a mussel, Mytilus coruscus, and emended description of Aquimarina spongiae.</title>
        <authorList>
            <person name="Park S.C."/>
            <person name="Choe H.N."/>
            <person name="Baik K.S."/>
            <person name="Seong C.N."/>
        </authorList>
    </citation>
    <scope>NUCLEOTIDE SEQUENCE [LARGE SCALE GENOMIC DNA]</scope>
    <source>
        <strain evidence="2 3">PSC32</strain>
    </source>
</reference>
<feature type="transmembrane region" description="Helical" evidence="1">
    <location>
        <begin position="97"/>
        <end position="118"/>
    </location>
</feature>
<accession>A0ABU5ZZH4</accession>
<feature type="transmembrane region" description="Helical" evidence="1">
    <location>
        <begin position="165"/>
        <end position="183"/>
    </location>
</feature>
<keyword evidence="3" id="KW-1185">Reference proteome</keyword>
<feature type="transmembrane region" description="Helical" evidence="1">
    <location>
        <begin position="125"/>
        <end position="145"/>
    </location>
</feature>
<dbReference type="InterPro" id="IPR007354">
    <property type="entry name" value="CruF-like"/>
</dbReference>